<evidence type="ECO:0000313" key="3">
    <source>
        <dbReference type="Proteomes" id="UP000176650"/>
    </source>
</evidence>
<gene>
    <name evidence="2" type="ORF">A2988_01945</name>
</gene>
<dbReference type="AlphaFoldDB" id="A0A1F5BT64"/>
<keyword evidence="1" id="KW-1133">Transmembrane helix</keyword>
<reference evidence="2 3" key="1">
    <citation type="journal article" date="2016" name="Nat. Commun.">
        <title>Thousands of microbial genomes shed light on interconnected biogeochemical processes in an aquifer system.</title>
        <authorList>
            <person name="Anantharaman K."/>
            <person name="Brown C.T."/>
            <person name="Hug L.A."/>
            <person name="Sharon I."/>
            <person name="Castelle C.J."/>
            <person name="Probst A.J."/>
            <person name="Thomas B.C."/>
            <person name="Singh A."/>
            <person name="Wilkins M.J."/>
            <person name="Karaoz U."/>
            <person name="Brodie E.L."/>
            <person name="Williams K.H."/>
            <person name="Hubbard S.S."/>
            <person name="Banfield J.F."/>
        </authorList>
    </citation>
    <scope>NUCLEOTIDE SEQUENCE [LARGE SCALE GENOMIC DNA]</scope>
</reference>
<dbReference type="Proteomes" id="UP000176650">
    <property type="component" value="Unassembled WGS sequence"/>
</dbReference>
<keyword evidence="1" id="KW-0472">Membrane</keyword>
<feature type="transmembrane region" description="Helical" evidence="1">
    <location>
        <begin position="61"/>
        <end position="81"/>
    </location>
</feature>
<dbReference type="STRING" id="1797298.A2988_01945"/>
<evidence type="ECO:0000313" key="2">
    <source>
        <dbReference type="EMBL" id="OGD33816.1"/>
    </source>
</evidence>
<keyword evidence="1" id="KW-0812">Transmembrane</keyword>
<evidence type="ECO:0000256" key="1">
    <source>
        <dbReference type="SAM" id="Phobius"/>
    </source>
</evidence>
<protein>
    <submittedName>
        <fullName evidence="2">Uncharacterized protein</fullName>
    </submittedName>
</protein>
<sequence>MQVSLLVIGAGISFIASFRKANRSFAILRKIPRSEPGVIDIQHVKKEVACKEQARPLIESAYSLMMLAAILLFIQIFLIAISKGGAP</sequence>
<proteinExistence type="predicted"/>
<comment type="caution">
    <text evidence="2">The sequence shown here is derived from an EMBL/GenBank/DDBJ whole genome shotgun (WGS) entry which is preliminary data.</text>
</comment>
<organism evidence="2 3">
    <name type="scientific">Candidatus Azambacteria bacterium RIFCSPLOWO2_01_FULL_46_25</name>
    <dbReference type="NCBI Taxonomy" id="1797298"/>
    <lineage>
        <taxon>Bacteria</taxon>
        <taxon>Candidatus Azamiibacteriota</taxon>
    </lineage>
</organism>
<accession>A0A1F5BT64</accession>
<name>A0A1F5BT64_9BACT</name>
<dbReference type="EMBL" id="MEYS01000003">
    <property type="protein sequence ID" value="OGD33816.1"/>
    <property type="molecule type" value="Genomic_DNA"/>
</dbReference>